<dbReference type="EMBL" id="FWXV01000016">
    <property type="protein sequence ID" value="SMD26667.1"/>
    <property type="molecule type" value="Genomic_DNA"/>
</dbReference>
<protein>
    <recommendedName>
        <fullName evidence="3">FtsX extracellular domain-containing protein</fullName>
    </recommendedName>
</protein>
<dbReference type="AlphaFoldDB" id="A0A1Y5Y7C3"/>
<sequence length="164" mass="17606">MKPRLLVSIIAGIALVIAGAAVIVLAANQPPSRANETYYPRPTRPPGVPPPCESTIEITFATDAEMNKAAPELENDTRFYNPSFVTQAQNYERLKRTFANQPEVLKLLRPESVPAVASLMVSYSGPQSSVLNELRNSYGPANVADPCAVPGSSSRPVPTTAVTR</sequence>
<proteinExistence type="predicted"/>
<dbReference type="Proteomes" id="UP000192674">
    <property type="component" value="Unassembled WGS sequence"/>
</dbReference>
<keyword evidence="2" id="KW-1185">Reference proteome</keyword>
<reference evidence="1 2" key="1">
    <citation type="submission" date="2017-04" db="EMBL/GenBank/DDBJ databases">
        <authorList>
            <person name="Afonso C.L."/>
            <person name="Miller P.J."/>
            <person name="Scott M.A."/>
            <person name="Spackman E."/>
            <person name="Goraichik I."/>
            <person name="Dimitrov K.M."/>
            <person name="Suarez D.L."/>
            <person name="Swayne D.E."/>
        </authorList>
    </citation>
    <scope>NUCLEOTIDE SEQUENCE [LARGE SCALE GENOMIC DNA]</scope>
    <source>
        <strain evidence="1 2">DSM 43828</strain>
    </source>
</reference>
<evidence type="ECO:0000313" key="2">
    <source>
        <dbReference type="Proteomes" id="UP000192674"/>
    </source>
</evidence>
<evidence type="ECO:0008006" key="3">
    <source>
        <dbReference type="Google" id="ProtNLM"/>
    </source>
</evidence>
<accession>A0A1Y5Y7C3</accession>
<organism evidence="1 2">
    <name type="scientific">Kibdelosporangium aridum</name>
    <dbReference type="NCBI Taxonomy" id="2030"/>
    <lineage>
        <taxon>Bacteria</taxon>
        <taxon>Bacillati</taxon>
        <taxon>Actinomycetota</taxon>
        <taxon>Actinomycetes</taxon>
        <taxon>Pseudonocardiales</taxon>
        <taxon>Pseudonocardiaceae</taxon>
        <taxon>Kibdelosporangium</taxon>
    </lineage>
</organism>
<gene>
    <name evidence="1" type="ORF">SAMN05661093_10251</name>
</gene>
<name>A0A1Y5Y7C3_KIBAR</name>
<dbReference type="OrthoDB" id="3693877at2"/>
<evidence type="ECO:0000313" key="1">
    <source>
        <dbReference type="EMBL" id="SMD26667.1"/>
    </source>
</evidence>
<dbReference type="RefSeq" id="WP_084434382.1">
    <property type="nucleotide sequence ID" value="NZ_FWXV01000016.1"/>
</dbReference>